<keyword evidence="3" id="KW-0808">Transferase</keyword>
<evidence type="ECO:0000313" key="6">
    <source>
        <dbReference type="Proteomes" id="UP000683246"/>
    </source>
</evidence>
<organism evidence="5 6">
    <name type="scientific">Vallitalea pronyensis</name>
    <dbReference type="NCBI Taxonomy" id="1348613"/>
    <lineage>
        <taxon>Bacteria</taxon>
        <taxon>Bacillati</taxon>
        <taxon>Bacillota</taxon>
        <taxon>Clostridia</taxon>
        <taxon>Lachnospirales</taxon>
        <taxon>Vallitaleaceae</taxon>
        <taxon>Vallitalea</taxon>
    </lineage>
</organism>
<comment type="catalytic activity">
    <reaction evidence="2">
        <text>thiosulfate + hydrogen cyanide = thiocyanate + sulfite + 2 H(+)</text>
        <dbReference type="Rhea" id="RHEA:16881"/>
        <dbReference type="ChEBI" id="CHEBI:15378"/>
        <dbReference type="ChEBI" id="CHEBI:17359"/>
        <dbReference type="ChEBI" id="CHEBI:18022"/>
        <dbReference type="ChEBI" id="CHEBI:18407"/>
        <dbReference type="ChEBI" id="CHEBI:33542"/>
        <dbReference type="EC" id="2.8.1.1"/>
    </reaction>
</comment>
<dbReference type="KEGG" id="vpy:HZI73_23975"/>
<dbReference type="PROSITE" id="PS50206">
    <property type="entry name" value="RHODANESE_3"/>
    <property type="match status" value="2"/>
</dbReference>
<keyword evidence="6" id="KW-1185">Reference proteome</keyword>
<accession>A0A8J8MPC4</accession>
<dbReference type="InterPro" id="IPR001763">
    <property type="entry name" value="Rhodanese-like_dom"/>
</dbReference>
<dbReference type="PROSITE" id="PS00683">
    <property type="entry name" value="RHODANESE_2"/>
    <property type="match status" value="1"/>
</dbReference>
<proteinExistence type="predicted"/>
<dbReference type="Pfam" id="PF00581">
    <property type="entry name" value="Rhodanese"/>
    <property type="match status" value="2"/>
</dbReference>
<dbReference type="InterPro" id="IPR051126">
    <property type="entry name" value="Thiosulfate_sulfurtransferase"/>
</dbReference>
<keyword evidence="1" id="KW-0677">Repeat</keyword>
<dbReference type="InterPro" id="IPR001307">
    <property type="entry name" value="Thiosulphate_STrfase_CS"/>
</dbReference>
<dbReference type="EMBL" id="CP058649">
    <property type="protein sequence ID" value="QUI25164.1"/>
    <property type="molecule type" value="Genomic_DNA"/>
</dbReference>
<gene>
    <name evidence="5" type="ORF">HZI73_23975</name>
</gene>
<dbReference type="SMART" id="SM00450">
    <property type="entry name" value="RHOD"/>
    <property type="match status" value="2"/>
</dbReference>
<feature type="domain" description="Rhodanese" evidence="4">
    <location>
        <begin position="188"/>
        <end position="291"/>
    </location>
</feature>
<dbReference type="AlphaFoldDB" id="A0A8J8MPC4"/>
<reference evidence="5" key="1">
    <citation type="submission" date="2020-07" db="EMBL/GenBank/DDBJ databases">
        <title>Vallitalea pronyensis genome.</title>
        <authorList>
            <person name="Postec A."/>
        </authorList>
    </citation>
    <scope>NUCLEOTIDE SEQUENCE</scope>
    <source>
        <strain evidence="5">FatNI3</strain>
    </source>
</reference>
<evidence type="ECO:0000256" key="3">
    <source>
        <dbReference type="RuleBase" id="RU000507"/>
    </source>
</evidence>
<dbReference type="PANTHER" id="PTHR43855:SF1">
    <property type="entry name" value="THIOSULFATE SULFURTRANSFERASE"/>
    <property type="match status" value="1"/>
</dbReference>
<evidence type="ECO:0000256" key="2">
    <source>
        <dbReference type="ARBA" id="ARBA00047549"/>
    </source>
</evidence>
<sequence length="303" mass="33437">MKPETKQRRGVFIPLLIVFVLLFTACNSTSYKGSDGIVEPSEVAESMDNSQVIVIDARSPEDYAKGHLQGAVCITAGELTIADPVKGMLAPKEQIEKVLSEKGISNDSILYIYDNSKGVYASRLWWALKVYGHDQVKVINNGQKGLELANLPMTLDVPDLPATTYQAKDANLSMIATKEDVIKVTESDNSDVKIVDVRSQAEFDEGAIPGAILYPHTKNLYSDGTFKSARDTYLFYKDLGLEKDDPIILYCKSSFRATQTVLVLEEAGYTDVKVYDGAWLEWSAGDMPTEKEEKKTPSVQDAS</sequence>
<dbReference type="Proteomes" id="UP000683246">
    <property type="component" value="Chromosome"/>
</dbReference>
<protein>
    <recommendedName>
        <fullName evidence="3">Sulfurtransferase</fullName>
    </recommendedName>
</protein>
<dbReference type="Gene3D" id="3.40.250.10">
    <property type="entry name" value="Rhodanese-like domain"/>
    <property type="match status" value="2"/>
</dbReference>
<evidence type="ECO:0000313" key="5">
    <source>
        <dbReference type="EMBL" id="QUI25164.1"/>
    </source>
</evidence>
<dbReference type="CDD" id="cd01449">
    <property type="entry name" value="TST_Repeat_2"/>
    <property type="match status" value="1"/>
</dbReference>
<dbReference type="RefSeq" id="WP_212695864.1">
    <property type="nucleotide sequence ID" value="NZ_CP058649.1"/>
</dbReference>
<evidence type="ECO:0000259" key="4">
    <source>
        <dbReference type="PROSITE" id="PS50206"/>
    </source>
</evidence>
<dbReference type="SUPFAM" id="SSF52821">
    <property type="entry name" value="Rhodanese/Cell cycle control phosphatase"/>
    <property type="match status" value="2"/>
</dbReference>
<feature type="domain" description="Rhodanese" evidence="4">
    <location>
        <begin position="48"/>
        <end position="155"/>
    </location>
</feature>
<dbReference type="CDD" id="cd01448">
    <property type="entry name" value="TST_Repeat_1"/>
    <property type="match status" value="1"/>
</dbReference>
<evidence type="ECO:0000256" key="1">
    <source>
        <dbReference type="ARBA" id="ARBA00022737"/>
    </source>
</evidence>
<name>A0A8J8MPC4_9FIRM</name>
<dbReference type="InterPro" id="IPR036873">
    <property type="entry name" value="Rhodanese-like_dom_sf"/>
</dbReference>
<dbReference type="PANTHER" id="PTHR43855">
    <property type="entry name" value="THIOSULFATE SULFURTRANSFERASE"/>
    <property type="match status" value="1"/>
</dbReference>
<dbReference type="PROSITE" id="PS51257">
    <property type="entry name" value="PROKAR_LIPOPROTEIN"/>
    <property type="match status" value="1"/>
</dbReference>
<dbReference type="GO" id="GO:0004792">
    <property type="term" value="F:thiosulfate-cyanide sulfurtransferase activity"/>
    <property type="evidence" value="ECO:0007669"/>
    <property type="project" value="UniProtKB-EC"/>
</dbReference>